<keyword evidence="4" id="KW-1278">Translocase</keyword>
<dbReference type="AlphaFoldDB" id="A0A0W1AD80"/>
<dbReference type="InterPro" id="IPR008250">
    <property type="entry name" value="ATPase_P-typ_transduc_dom_A_sf"/>
</dbReference>
<dbReference type="InterPro" id="IPR059000">
    <property type="entry name" value="ATPase_P-type_domA"/>
</dbReference>
<dbReference type="Gene3D" id="2.70.150.10">
    <property type="entry name" value="Calcium-transporting ATPase, cytoplasmic transduction domain A"/>
    <property type="match status" value="1"/>
</dbReference>
<dbReference type="PRINTS" id="PR00119">
    <property type="entry name" value="CATATPASE"/>
</dbReference>
<organism evidence="10 11">
    <name type="scientific">Legionella waltersii</name>
    <dbReference type="NCBI Taxonomy" id="66969"/>
    <lineage>
        <taxon>Bacteria</taxon>
        <taxon>Pseudomonadati</taxon>
        <taxon>Pseudomonadota</taxon>
        <taxon>Gammaproteobacteria</taxon>
        <taxon>Legionellales</taxon>
        <taxon>Legionellaceae</taxon>
        <taxon>Legionella</taxon>
    </lineage>
</organism>
<feature type="region of interest" description="Disordered" evidence="7">
    <location>
        <begin position="80"/>
        <end position="101"/>
    </location>
</feature>
<dbReference type="InterPro" id="IPR023214">
    <property type="entry name" value="HAD_sf"/>
</dbReference>
<feature type="transmembrane region" description="Helical" evidence="8">
    <location>
        <begin position="716"/>
        <end position="735"/>
    </location>
</feature>
<evidence type="ECO:0000256" key="5">
    <source>
        <dbReference type="ARBA" id="ARBA00022989"/>
    </source>
</evidence>
<feature type="domain" description="P-type ATPase A" evidence="9">
    <location>
        <begin position="246"/>
        <end position="341"/>
    </location>
</feature>
<evidence type="ECO:0000256" key="2">
    <source>
        <dbReference type="ARBA" id="ARBA00022692"/>
    </source>
</evidence>
<accession>A0A0W1AD80</accession>
<dbReference type="CDD" id="cd00371">
    <property type="entry name" value="HMA"/>
    <property type="match status" value="1"/>
</dbReference>
<keyword evidence="11" id="KW-1185">Reference proteome</keyword>
<evidence type="ECO:0000256" key="3">
    <source>
        <dbReference type="ARBA" id="ARBA00022723"/>
    </source>
</evidence>
<evidence type="ECO:0000313" key="10">
    <source>
        <dbReference type="EMBL" id="KTD79289.1"/>
    </source>
</evidence>
<dbReference type="InterPro" id="IPR036412">
    <property type="entry name" value="HAD-like_sf"/>
</dbReference>
<comment type="subcellular location">
    <subcellularLocation>
        <location evidence="1">Endomembrane system</location>
        <topology evidence="1">Multi-pass membrane protein</topology>
    </subcellularLocation>
</comment>
<reference evidence="10 11" key="1">
    <citation type="submission" date="2015-11" db="EMBL/GenBank/DDBJ databases">
        <title>Genomic analysis of 38 Legionella species identifies large and diverse effector repertoires.</title>
        <authorList>
            <person name="Burstein D."/>
            <person name="Amaro F."/>
            <person name="Zusman T."/>
            <person name="Lifshitz Z."/>
            <person name="Cohen O."/>
            <person name="Gilbert J.A."/>
            <person name="Pupko T."/>
            <person name="Shuman H.A."/>
            <person name="Segal G."/>
        </authorList>
    </citation>
    <scope>NUCLEOTIDE SEQUENCE [LARGE SCALE GENOMIC DNA]</scope>
    <source>
        <strain evidence="10 11">ATCC 51914</strain>
    </source>
</reference>
<keyword evidence="6 8" id="KW-0472">Membrane</keyword>
<evidence type="ECO:0000259" key="9">
    <source>
        <dbReference type="Pfam" id="PF00122"/>
    </source>
</evidence>
<evidence type="ECO:0000256" key="1">
    <source>
        <dbReference type="ARBA" id="ARBA00004127"/>
    </source>
</evidence>
<evidence type="ECO:0000256" key="8">
    <source>
        <dbReference type="SAM" id="Phobius"/>
    </source>
</evidence>
<dbReference type="STRING" id="66969.Lwal_1361"/>
<dbReference type="PANTHER" id="PTHR43520:SF8">
    <property type="entry name" value="P-TYPE CU(+) TRANSPORTER"/>
    <property type="match status" value="1"/>
</dbReference>
<feature type="transmembrane region" description="Helical" evidence="8">
    <location>
        <begin position="389"/>
        <end position="414"/>
    </location>
</feature>
<feature type="transmembrane region" description="Helical" evidence="8">
    <location>
        <begin position="362"/>
        <end position="383"/>
    </location>
</feature>
<dbReference type="Gene3D" id="3.40.1110.10">
    <property type="entry name" value="Calcium-transporting ATPase, cytoplasmic domain N"/>
    <property type="match status" value="1"/>
</dbReference>
<dbReference type="Pfam" id="PF00702">
    <property type="entry name" value="Hydrolase"/>
    <property type="match status" value="1"/>
</dbReference>
<dbReference type="GO" id="GO:0005507">
    <property type="term" value="F:copper ion binding"/>
    <property type="evidence" value="ECO:0007669"/>
    <property type="project" value="TreeGrafter"/>
</dbReference>
<dbReference type="Pfam" id="PF00122">
    <property type="entry name" value="E1-E2_ATPase"/>
    <property type="match status" value="1"/>
</dbReference>
<comment type="caution">
    <text evidence="10">The sequence shown here is derived from an EMBL/GenBank/DDBJ whole genome shotgun (WGS) entry which is preliminary data.</text>
</comment>
<dbReference type="InterPro" id="IPR006121">
    <property type="entry name" value="HMA_dom"/>
</dbReference>
<name>A0A0W1AD80_9GAMM</name>
<dbReference type="GO" id="GO:0012505">
    <property type="term" value="C:endomembrane system"/>
    <property type="evidence" value="ECO:0007669"/>
    <property type="project" value="UniProtKB-SubCell"/>
</dbReference>
<keyword evidence="5 8" id="KW-1133">Transmembrane helix</keyword>
<dbReference type="SUPFAM" id="SSF56784">
    <property type="entry name" value="HAD-like"/>
    <property type="match status" value="1"/>
</dbReference>
<dbReference type="InterPro" id="IPR023298">
    <property type="entry name" value="ATPase_P-typ_TM_dom_sf"/>
</dbReference>
<feature type="transmembrane region" description="Helical" evidence="8">
    <location>
        <begin position="741"/>
        <end position="758"/>
    </location>
</feature>
<dbReference type="Gene3D" id="3.40.50.1000">
    <property type="entry name" value="HAD superfamily/HAD-like"/>
    <property type="match status" value="1"/>
</dbReference>
<keyword evidence="3" id="KW-0479">Metal-binding</keyword>
<sequence>MPKPYVFDISGMTCPNCIITIHNVLKDSLTSFKSLDVDITTPDPKKAYITLTDESEDREKTENEIEVIINDIGYVCKKQSMPSSSENQRPFLGQQTSDSPTNATANGFSQWGLRVKQFIASHWFLGGLGCIAGVGLLILSMVSGTLPFAALLTLSISSILLTLGLGAQSYLDSWKKLTASKTLTMDTLFSISTLTVLIVSTASLFFPWLPMMFEAGLLIYGFRHLGIAIEDSLKEKINPIKFQDRAPQKVRVFRDNILQESPLNLIKPGDLISVLPGEIIAVDGVCENEAILYNTIITGSILPKYFKRGDAVLAGMKLAKDSPELRILVRKSFKESNLAQLDNNIEQSIIGKAPIELQTSKILQYFIPAVLAFAVMSGLIIGVFFSPATAITCAISVLVSACPCTLGLITPLAVKTGIHKSLEHGALFKNAEMLQLAEQINTVIFDLNGTLTTGVPVVKNYNILDPSLSDSEFYQLCASLENGTVHPIGKAIFEFTHGHVNQRLQFDSIDPHSNHSGITALNNSMQYAIGNGTLMHELGVSTKAVESQYPLEAGDSLIYLSRGKTILGYIVVTDPLRKDALKTIKALQTMGKEIHLCTGADKQTAQRYAKALGITHVYANAIASNVTPESRSKPAYINSLKRLGRIIAMIGDAGNDAHALAAAELGIAILSDNSDEMTQKQAGVIIQQGNLLPIANGFAVSQQAVSNIRTNLKISLAYNLTSVLISGGLLLAFGFTMNPAVGVALMILQACFVLYNVYQFQQKPLPHLEDEVNDDIDSSTTSYEMMKQYNLAPNSPSPAMKKGQDERTTHSSLFSGFNALMEFFSFDSESQQTIIDTNNKGELCHPSQECPTYGP</sequence>
<dbReference type="GO" id="GO:0043682">
    <property type="term" value="F:P-type divalent copper transporter activity"/>
    <property type="evidence" value="ECO:0007669"/>
    <property type="project" value="TreeGrafter"/>
</dbReference>
<proteinExistence type="predicted"/>
<feature type="transmembrane region" description="Helical" evidence="8">
    <location>
        <begin position="188"/>
        <end position="209"/>
    </location>
</feature>
<dbReference type="GO" id="GO:0016887">
    <property type="term" value="F:ATP hydrolysis activity"/>
    <property type="evidence" value="ECO:0007669"/>
    <property type="project" value="InterPro"/>
</dbReference>
<dbReference type="GO" id="GO:0055070">
    <property type="term" value="P:copper ion homeostasis"/>
    <property type="evidence" value="ECO:0007669"/>
    <property type="project" value="TreeGrafter"/>
</dbReference>
<dbReference type="SUPFAM" id="SSF81665">
    <property type="entry name" value="Calcium ATPase, transmembrane domain M"/>
    <property type="match status" value="1"/>
</dbReference>
<feature type="transmembrane region" description="Helical" evidence="8">
    <location>
        <begin position="148"/>
        <end position="167"/>
    </location>
</feature>
<protein>
    <submittedName>
        <fullName evidence="10">Cation transporting ATPase PacS</fullName>
    </submittedName>
</protein>
<evidence type="ECO:0000313" key="11">
    <source>
        <dbReference type="Proteomes" id="UP000054729"/>
    </source>
</evidence>
<dbReference type="Proteomes" id="UP000054729">
    <property type="component" value="Unassembled WGS sequence"/>
</dbReference>
<dbReference type="InterPro" id="IPR001757">
    <property type="entry name" value="P_typ_ATPase"/>
</dbReference>
<dbReference type="GO" id="GO:0016020">
    <property type="term" value="C:membrane"/>
    <property type="evidence" value="ECO:0007669"/>
    <property type="project" value="InterPro"/>
</dbReference>
<dbReference type="PANTHER" id="PTHR43520">
    <property type="entry name" value="ATP7, ISOFORM B"/>
    <property type="match status" value="1"/>
</dbReference>
<dbReference type="InterPro" id="IPR023299">
    <property type="entry name" value="ATPase_P-typ_cyto_dom_N"/>
</dbReference>
<dbReference type="SUPFAM" id="SSF81653">
    <property type="entry name" value="Calcium ATPase, transduction domain A"/>
    <property type="match status" value="1"/>
</dbReference>
<dbReference type="RefSeq" id="WP_058480067.1">
    <property type="nucleotide sequence ID" value="NZ_CAAAIQ010000007.1"/>
</dbReference>
<dbReference type="NCBIfam" id="TIGR01494">
    <property type="entry name" value="ATPase_P-type"/>
    <property type="match status" value="1"/>
</dbReference>
<evidence type="ECO:0000256" key="6">
    <source>
        <dbReference type="ARBA" id="ARBA00023136"/>
    </source>
</evidence>
<feature type="transmembrane region" description="Helical" evidence="8">
    <location>
        <begin position="123"/>
        <end position="142"/>
    </location>
</feature>
<evidence type="ECO:0000256" key="4">
    <source>
        <dbReference type="ARBA" id="ARBA00022967"/>
    </source>
</evidence>
<keyword evidence="2 8" id="KW-0812">Transmembrane</keyword>
<dbReference type="PATRIC" id="fig|66969.6.peg.1492"/>
<gene>
    <name evidence="10" type="ORF">Lwal_1361</name>
</gene>
<dbReference type="GO" id="GO:0005524">
    <property type="term" value="F:ATP binding"/>
    <property type="evidence" value="ECO:0007669"/>
    <property type="project" value="InterPro"/>
</dbReference>
<dbReference type="OrthoDB" id="2490855at2"/>
<dbReference type="Gene3D" id="3.30.70.100">
    <property type="match status" value="1"/>
</dbReference>
<dbReference type="EMBL" id="LNZB01000036">
    <property type="protein sequence ID" value="KTD79289.1"/>
    <property type="molecule type" value="Genomic_DNA"/>
</dbReference>
<evidence type="ECO:0000256" key="7">
    <source>
        <dbReference type="SAM" id="MobiDB-lite"/>
    </source>
</evidence>